<proteinExistence type="predicted"/>
<keyword evidence="1" id="KW-1133">Transmembrane helix</keyword>
<accession>A0A3B0W0N1</accession>
<protein>
    <submittedName>
        <fullName evidence="2">Uncharacterized protein</fullName>
    </submittedName>
</protein>
<dbReference type="AlphaFoldDB" id="A0A3B0W0N1"/>
<organism evidence="2">
    <name type="scientific">hydrothermal vent metagenome</name>
    <dbReference type="NCBI Taxonomy" id="652676"/>
    <lineage>
        <taxon>unclassified sequences</taxon>
        <taxon>metagenomes</taxon>
        <taxon>ecological metagenomes</taxon>
    </lineage>
</organism>
<keyword evidence="1" id="KW-0472">Membrane</keyword>
<keyword evidence="1" id="KW-0812">Transmembrane</keyword>
<sequence>MDSLSFYSDFLGLFMALIVAGMGLKLALQKQNNQTYKIGDKEISKQKAHTAAALAMMGVVIQQLTLRHNTANSVQAYSFVARHQHIGLAILYQMLITQTTSE</sequence>
<evidence type="ECO:0000313" key="2">
    <source>
        <dbReference type="EMBL" id="VAW44812.1"/>
    </source>
</evidence>
<reference evidence="2" key="1">
    <citation type="submission" date="2018-06" db="EMBL/GenBank/DDBJ databases">
        <authorList>
            <person name="Zhirakovskaya E."/>
        </authorList>
    </citation>
    <scope>NUCLEOTIDE SEQUENCE</scope>
</reference>
<evidence type="ECO:0000256" key="1">
    <source>
        <dbReference type="SAM" id="Phobius"/>
    </source>
</evidence>
<gene>
    <name evidence="2" type="ORF">MNBD_GAMMA02-1805</name>
</gene>
<feature type="transmembrane region" description="Helical" evidence="1">
    <location>
        <begin position="6"/>
        <end position="28"/>
    </location>
</feature>
<dbReference type="EMBL" id="UOFA01000138">
    <property type="protein sequence ID" value="VAW44812.1"/>
    <property type="molecule type" value="Genomic_DNA"/>
</dbReference>
<name>A0A3B0W0N1_9ZZZZ</name>